<evidence type="ECO:0000313" key="3">
    <source>
        <dbReference type="Proteomes" id="UP000501076"/>
    </source>
</evidence>
<dbReference type="AlphaFoldDB" id="A0A6M6E5T8"/>
<organism evidence="2 3">
    <name type="scientific">Priestia megaterium</name>
    <name type="common">Bacillus megaterium</name>
    <dbReference type="NCBI Taxonomy" id="1404"/>
    <lineage>
        <taxon>Bacteria</taxon>
        <taxon>Bacillati</taxon>
        <taxon>Bacillota</taxon>
        <taxon>Bacilli</taxon>
        <taxon>Bacillales</taxon>
        <taxon>Bacillaceae</taxon>
        <taxon>Priestia</taxon>
    </lineage>
</organism>
<name>A0A6M6E5T8_PRIMG</name>
<evidence type="ECO:0000256" key="1">
    <source>
        <dbReference type="SAM" id="Phobius"/>
    </source>
</evidence>
<geneLocation type="plasmid" evidence="3">
    <name>pfdu301a</name>
</geneLocation>
<dbReference type="Proteomes" id="UP000501076">
    <property type="component" value="Plasmid pFDU301A"/>
</dbReference>
<accession>A0A6M6E5T8</accession>
<keyword evidence="1" id="KW-0472">Membrane</keyword>
<dbReference type="EMBL" id="CP045273">
    <property type="protein sequence ID" value="QJX80884.1"/>
    <property type="molecule type" value="Genomic_DNA"/>
</dbReference>
<reference evidence="2 3" key="1">
    <citation type="submission" date="2019-10" db="EMBL/GenBank/DDBJ databases">
        <title>Complete genome sequences for adaption low water activity.</title>
        <authorList>
            <person name="Zhao L."/>
            <person name="Zhong J."/>
        </authorList>
    </citation>
    <scope>NUCLEOTIDE SEQUENCE [LARGE SCALE GENOMIC DNA]</scope>
    <source>
        <strain evidence="2 3">FDU301</strain>
        <plasmid evidence="3">pfdu301a</plasmid>
    </source>
</reference>
<evidence type="ECO:0000313" key="2">
    <source>
        <dbReference type="EMBL" id="QJX80884.1"/>
    </source>
</evidence>
<proteinExistence type="predicted"/>
<gene>
    <name evidence="2" type="ORF">FDZ14_32865</name>
</gene>
<sequence>MQLRKEVIDQEQAINYFVREKLKKGVKLTDTEVWAKEWMDIYAKNHKKAEKILYKTYHNIPKYVRVWEQRMNLQSTFPMPKKAKKYALEHTYKDRAKELLLKNKCKTKIPFEDLNPMDYKMICDWFEKGIEMPEYLKGVMKFKLTFKENLEKLMGKSIQEAMTSAQNVVFFLFFIFFFMILMLINL</sequence>
<keyword evidence="1" id="KW-1133">Transmembrane helix</keyword>
<keyword evidence="2" id="KW-0614">Plasmid</keyword>
<protein>
    <submittedName>
        <fullName evidence="2">Uncharacterized protein</fullName>
    </submittedName>
</protein>
<keyword evidence="1" id="KW-0812">Transmembrane</keyword>
<feature type="transmembrane region" description="Helical" evidence="1">
    <location>
        <begin position="164"/>
        <end position="184"/>
    </location>
</feature>
<dbReference type="RefSeq" id="WP_171778883.1">
    <property type="nucleotide sequence ID" value="NZ_CP045273.1"/>
</dbReference>